<dbReference type="PANTHER" id="PTHR18952:SF265">
    <property type="entry name" value="CARBONIC ANHYDRASE"/>
    <property type="match status" value="1"/>
</dbReference>
<dbReference type="GO" id="GO:0004089">
    <property type="term" value="F:carbonate dehydratase activity"/>
    <property type="evidence" value="ECO:0007669"/>
    <property type="project" value="UniProtKB-UniRule"/>
</dbReference>
<keyword evidence="7 9" id="KW-0456">Lyase</keyword>
<gene>
    <name evidence="12" type="ORF">BJ508DRAFT_409949</name>
</gene>
<protein>
    <recommendedName>
        <fullName evidence="4 9">Carbonic anhydrase</fullName>
        <ecNumber evidence="4 9">4.2.1.1</ecNumber>
    </recommendedName>
</protein>
<evidence type="ECO:0000256" key="8">
    <source>
        <dbReference type="ARBA" id="ARBA00048348"/>
    </source>
</evidence>
<feature type="domain" description="Alpha-carbonic anhydrase" evidence="11">
    <location>
        <begin position="41"/>
        <end position="288"/>
    </location>
</feature>
<dbReference type="PROSITE" id="PS51144">
    <property type="entry name" value="ALPHA_CA_2"/>
    <property type="match status" value="1"/>
</dbReference>
<sequence>MYTNALLAIALAISPLASASCLHGTSLMKREIQSGGKVKVAEFGYTGTLGPLNWANLGTGNAQCATSKVQSPINIDSKIPLAKEIPVIDFPNVEAAEFENLGSTVEVIVNGTTTFGGKEFGLKQYHFHTPSEHRIAEEYFPLEMHMVHEAKDGSGAIVVLAATFDISETCTTDLLTQTVKNIKEIAVPGTVTETGPLNFTQLVEHVKVNGLFQYEGSLTTPPCKEGVTFLITQRPLPINVATYNAMKSVMKFNARYTQNTPGEPNLIEIAAGGLSAPPAESSTVSEAPVATEAPAETPVATEPSTSATPIAEGVDNTLVLKPVVAAGHQ</sequence>
<dbReference type="PROSITE" id="PS00162">
    <property type="entry name" value="ALPHA_CA_1"/>
    <property type="match status" value="1"/>
</dbReference>
<dbReference type="Pfam" id="PF00194">
    <property type="entry name" value="Carb_anhydrase"/>
    <property type="match status" value="1"/>
</dbReference>
<dbReference type="CDD" id="cd03124">
    <property type="entry name" value="alpha_CA_prokaryotic_like"/>
    <property type="match status" value="1"/>
</dbReference>
<comment type="catalytic activity">
    <reaction evidence="8 9">
        <text>hydrogencarbonate + H(+) = CO2 + H2O</text>
        <dbReference type="Rhea" id="RHEA:10748"/>
        <dbReference type="ChEBI" id="CHEBI:15377"/>
        <dbReference type="ChEBI" id="CHEBI:15378"/>
        <dbReference type="ChEBI" id="CHEBI:16526"/>
        <dbReference type="ChEBI" id="CHEBI:17544"/>
        <dbReference type="EC" id="4.2.1.1"/>
    </reaction>
</comment>
<feature type="compositionally biased region" description="Low complexity" evidence="10">
    <location>
        <begin position="284"/>
        <end position="305"/>
    </location>
</feature>
<evidence type="ECO:0000256" key="1">
    <source>
        <dbReference type="ARBA" id="ARBA00001947"/>
    </source>
</evidence>
<dbReference type="EMBL" id="ML119645">
    <property type="protein sequence ID" value="RPA88033.1"/>
    <property type="molecule type" value="Genomic_DNA"/>
</dbReference>
<keyword evidence="13" id="KW-1185">Reference proteome</keyword>
<evidence type="ECO:0000259" key="11">
    <source>
        <dbReference type="PROSITE" id="PS51144"/>
    </source>
</evidence>
<proteinExistence type="inferred from homology"/>
<keyword evidence="5 9" id="KW-0479">Metal-binding</keyword>
<evidence type="ECO:0000256" key="5">
    <source>
        <dbReference type="ARBA" id="ARBA00022723"/>
    </source>
</evidence>
<comment type="function">
    <text evidence="2 9">Reversible hydration of carbon dioxide.</text>
</comment>
<organism evidence="12 13">
    <name type="scientific">Ascobolus immersus RN42</name>
    <dbReference type="NCBI Taxonomy" id="1160509"/>
    <lineage>
        <taxon>Eukaryota</taxon>
        <taxon>Fungi</taxon>
        <taxon>Dikarya</taxon>
        <taxon>Ascomycota</taxon>
        <taxon>Pezizomycotina</taxon>
        <taxon>Pezizomycetes</taxon>
        <taxon>Pezizales</taxon>
        <taxon>Ascobolaceae</taxon>
        <taxon>Ascobolus</taxon>
    </lineage>
</organism>
<dbReference type="Proteomes" id="UP000275078">
    <property type="component" value="Unassembled WGS sequence"/>
</dbReference>
<evidence type="ECO:0000256" key="6">
    <source>
        <dbReference type="ARBA" id="ARBA00022833"/>
    </source>
</evidence>
<dbReference type="InterPro" id="IPR036398">
    <property type="entry name" value="CA_dom_sf"/>
</dbReference>
<feature type="chain" id="PRO_5025095297" description="Carbonic anhydrase" evidence="9">
    <location>
        <begin position="20"/>
        <end position="329"/>
    </location>
</feature>
<dbReference type="Gene3D" id="3.10.200.10">
    <property type="entry name" value="Alpha carbonic anhydrase"/>
    <property type="match status" value="1"/>
</dbReference>
<comment type="cofactor">
    <cofactor evidence="1 9">
        <name>Zn(2+)</name>
        <dbReference type="ChEBI" id="CHEBI:29105"/>
    </cofactor>
</comment>
<keyword evidence="6 9" id="KW-0862">Zinc</keyword>
<feature type="signal peptide" evidence="9">
    <location>
        <begin position="1"/>
        <end position="19"/>
    </location>
</feature>
<dbReference type="InterPro" id="IPR041891">
    <property type="entry name" value="Alpha_CA_prokaryot-like"/>
</dbReference>
<dbReference type="PANTHER" id="PTHR18952">
    <property type="entry name" value="CARBONIC ANHYDRASE"/>
    <property type="match status" value="1"/>
</dbReference>
<dbReference type="SMART" id="SM01057">
    <property type="entry name" value="Carb_anhydrase"/>
    <property type="match status" value="1"/>
</dbReference>
<dbReference type="GO" id="GO:0008270">
    <property type="term" value="F:zinc ion binding"/>
    <property type="evidence" value="ECO:0007669"/>
    <property type="project" value="UniProtKB-UniRule"/>
</dbReference>
<evidence type="ECO:0000256" key="7">
    <source>
        <dbReference type="ARBA" id="ARBA00023239"/>
    </source>
</evidence>
<dbReference type="SUPFAM" id="SSF51069">
    <property type="entry name" value="Carbonic anhydrase"/>
    <property type="match status" value="1"/>
</dbReference>
<dbReference type="EC" id="4.2.1.1" evidence="4 9"/>
<comment type="similarity">
    <text evidence="3 9">Belongs to the alpha-carbonic anhydrase family.</text>
</comment>
<evidence type="ECO:0000313" key="12">
    <source>
        <dbReference type="EMBL" id="RPA88033.1"/>
    </source>
</evidence>
<dbReference type="AlphaFoldDB" id="A0A3N4IPB4"/>
<keyword evidence="9" id="KW-0732">Signal</keyword>
<reference evidence="12 13" key="1">
    <citation type="journal article" date="2018" name="Nat. Ecol. Evol.">
        <title>Pezizomycetes genomes reveal the molecular basis of ectomycorrhizal truffle lifestyle.</title>
        <authorList>
            <person name="Murat C."/>
            <person name="Payen T."/>
            <person name="Noel B."/>
            <person name="Kuo A."/>
            <person name="Morin E."/>
            <person name="Chen J."/>
            <person name="Kohler A."/>
            <person name="Krizsan K."/>
            <person name="Balestrini R."/>
            <person name="Da Silva C."/>
            <person name="Montanini B."/>
            <person name="Hainaut M."/>
            <person name="Levati E."/>
            <person name="Barry K.W."/>
            <person name="Belfiori B."/>
            <person name="Cichocki N."/>
            <person name="Clum A."/>
            <person name="Dockter R.B."/>
            <person name="Fauchery L."/>
            <person name="Guy J."/>
            <person name="Iotti M."/>
            <person name="Le Tacon F."/>
            <person name="Lindquist E.A."/>
            <person name="Lipzen A."/>
            <person name="Malagnac F."/>
            <person name="Mello A."/>
            <person name="Molinier V."/>
            <person name="Miyauchi S."/>
            <person name="Poulain J."/>
            <person name="Riccioni C."/>
            <person name="Rubini A."/>
            <person name="Sitrit Y."/>
            <person name="Splivallo R."/>
            <person name="Traeger S."/>
            <person name="Wang M."/>
            <person name="Zifcakova L."/>
            <person name="Wipf D."/>
            <person name="Zambonelli A."/>
            <person name="Paolocci F."/>
            <person name="Nowrousian M."/>
            <person name="Ottonello S."/>
            <person name="Baldrian P."/>
            <person name="Spatafora J.W."/>
            <person name="Henrissat B."/>
            <person name="Nagy L.G."/>
            <person name="Aury J.M."/>
            <person name="Wincker P."/>
            <person name="Grigoriev I.V."/>
            <person name="Bonfante P."/>
            <person name="Martin F.M."/>
        </authorList>
    </citation>
    <scope>NUCLEOTIDE SEQUENCE [LARGE SCALE GENOMIC DNA]</scope>
    <source>
        <strain evidence="12 13">RN42</strain>
    </source>
</reference>
<dbReference type="InterPro" id="IPR001148">
    <property type="entry name" value="CA_dom"/>
</dbReference>
<evidence type="ECO:0000313" key="13">
    <source>
        <dbReference type="Proteomes" id="UP000275078"/>
    </source>
</evidence>
<evidence type="ECO:0000256" key="10">
    <source>
        <dbReference type="SAM" id="MobiDB-lite"/>
    </source>
</evidence>
<dbReference type="InterPro" id="IPR023561">
    <property type="entry name" value="Carbonic_anhydrase_a-class"/>
</dbReference>
<evidence type="ECO:0000256" key="3">
    <source>
        <dbReference type="ARBA" id="ARBA00010718"/>
    </source>
</evidence>
<name>A0A3N4IPB4_ASCIM</name>
<accession>A0A3N4IPB4</accession>
<evidence type="ECO:0000256" key="2">
    <source>
        <dbReference type="ARBA" id="ARBA00002904"/>
    </source>
</evidence>
<evidence type="ECO:0000256" key="4">
    <source>
        <dbReference type="ARBA" id="ARBA00012925"/>
    </source>
</evidence>
<dbReference type="InterPro" id="IPR018338">
    <property type="entry name" value="Carbonic_anhydrase_a-class_CS"/>
</dbReference>
<feature type="region of interest" description="Disordered" evidence="10">
    <location>
        <begin position="274"/>
        <end position="309"/>
    </location>
</feature>
<dbReference type="STRING" id="1160509.A0A3N4IPB4"/>
<dbReference type="OrthoDB" id="429145at2759"/>
<evidence type="ECO:0000256" key="9">
    <source>
        <dbReference type="RuleBase" id="RU367011"/>
    </source>
</evidence>